<evidence type="ECO:0000256" key="2">
    <source>
        <dbReference type="SAM" id="Phobius"/>
    </source>
</evidence>
<evidence type="ECO:0000313" key="4">
    <source>
        <dbReference type="Proteomes" id="UP001465976"/>
    </source>
</evidence>
<comment type="caution">
    <text evidence="3">The sequence shown here is derived from an EMBL/GenBank/DDBJ whole genome shotgun (WGS) entry which is preliminary data.</text>
</comment>
<evidence type="ECO:0000256" key="1">
    <source>
        <dbReference type="SAM" id="MobiDB-lite"/>
    </source>
</evidence>
<reference evidence="3 4" key="1">
    <citation type="submission" date="2024-02" db="EMBL/GenBank/DDBJ databases">
        <title>A draft genome for the cacao thread blight pathogen Marasmius crinis-equi.</title>
        <authorList>
            <person name="Cohen S.P."/>
            <person name="Baruah I.K."/>
            <person name="Amoako-Attah I."/>
            <person name="Bukari Y."/>
            <person name="Meinhardt L.W."/>
            <person name="Bailey B.A."/>
        </authorList>
    </citation>
    <scope>NUCLEOTIDE SEQUENCE [LARGE SCALE GENOMIC DNA]</scope>
    <source>
        <strain evidence="3 4">GH-76</strain>
    </source>
</reference>
<sequence length="314" mass="35656">MEDPQSNGPQMIGEDLDLTGDTLKALKESRWNRELIHRLAEAATSSIPPQPAVLYGRDPKFWKNWFQSRIHALLRDFHRSRVVLVDNGNTSNSESNHSKRKAATKIDRLRKHDRRRGLSCIMLQASLERDDSEEVKRWAFAVRAIDQLTTDGMSDEEDGRHEGEPVKLVHGVDYRHPDFVPFFHDMDNVRSVETAIFDQGGKKRIPRTPSGRMDARTPPPGIPPQLIRPEYLEAMRRGDLPMVELGLDEESVSSYVQHAKKIGRKRSSANQHNIAVGSQSTQQPVVFFVSVLFLSLVAVVGYYSRVFNSYGQEA</sequence>
<dbReference type="Proteomes" id="UP001465976">
    <property type="component" value="Unassembled WGS sequence"/>
</dbReference>
<organism evidence="3 4">
    <name type="scientific">Marasmius crinis-equi</name>
    <dbReference type="NCBI Taxonomy" id="585013"/>
    <lineage>
        <taxon>Eukaryota</taxon>
        <taxon>Fungi</taxon>
        <taxon>Dikarya</taxon>
        <taxon>Basidiomycota</taxon>
        <taxon>Agaricomycotina</taxon>
        <taxon>Agaricomycetes</taxon>
        <taxon>Agaricomycetidae</taxon>
        <taxon>Agaricales</taxon>
        <taxon>Marasmiineae</taxon>
        <taxon>Marasmiaceae</taxon>
        <taxon>Marasmius</taxon>
    </lineage>
</organism>
<feature type="transmembrane region" description="Helical" evidence="2">
    <location>
        <begin position="285"/>
        <end position="303"/>
    </location>
</feature>
<gene>
    <name evidence="3" type="ORF">V5O48_018359</name>
</gene>
<keyword evidence="2" id="KW-0472">Membrane</keyword>
<accession>A0ABR3ELK9</accession>
<feature type="region of interest" description="Disordered" evidence="1">
    <location>
        <begin position="201"/>
        <end position="225"/>
    </location>
</feature>
<dbReference type="EMBL" id="JBAHYK010003266">
    <property type="protein sequence ID" value="KAL0563705.1"/>
    <property type="molecule type" value="Genomic_DNA"/>
</dbReference>
<evidence type="ECO:0000313" key="3">
    <source>
        <dbReference type="EMBL" id="KAL0563705.1"/>
    </source>
</evidence>
<name>A0ABR3ELK9_9AGAR</name>
<proteinExistence type="predicted"/>
<keyword evidence="4" id="KW-1185">Reference proteome</keyword>
<protein>
    <submittedName>
        <fullName evidence="3">Uncharacterized protein</fullName>
    </submittedName>
</protein>
<keyword evidence="2" id="KW-1133">Transmembrane helix</keyword>
<keyword evidence="2" id="KW-0812">Transmembrane</keyword>